<keyword evidence="1" id="KW-0472">Membrane</keyword>
<proteinExistence type="predicted"/>
<keyword evidence="1" id="KW-0812">Transmembrane</keyword>
<feature type="transmembrane region" description="Helical" evidence="1">
    <location>
        <begin position="40"/>
        <end position="61"/>
    </location>
</feature>
<feature type="transmembrane region" description="Helical" evidence="1">
    <location>
        <begin position="6"/>
        <end position="28"/>
    </location>
</feature>
<dbReference type="AlphaFoldDB" id="A0A4Y3QV05"/>
<feature type="transmembrane region" description="Helical" evidence="1">
    <location>
        <begin position="147"/>
        <end position="167"/>
    </location>
</feature>
<name>A0A4Y3QV05_STRCI</name>
<keyword evidence="3" id="KW-1185">Reference proteome</keyword>
<evidence type="ECO:0000313" key="3">
    <source>
        <dbReference type="Proteomes" id="UP000319210"/>
    </source>
</evidence>
<dbReference type="Proteomes" id="UP000319210">
    <property type="component" value="Unassembled WGS sequence"/>
</dbReference>
<evidence type="ECO:0000256" key="1">
    <source>
        <dbReference type="SAM" id="Phobius"/>
    </source>
</evidence>
<evidence type="ECO:0000313" key="2">
    <source>
        <dbReference type="EMBL" id="GEB49042.1"/>
    </source>
</evidence>
<reference evidence="2 3" key="1">
    <citation type="submission" date="2019-06" db="EMBL/GenBank/DDBJ databases">
        <title>Whole genome shotgun sequence of Streptomyces cacaoi subsp. cacaoi NBRC 12748.</title>
        <authorList>
            <person name="Hosoyama A."/>
            <person name="Uohara A."/>
            <person name="Ohji S."/>
            <person name="Ichikawa N."/>
        </authorList>
    </citation>
    <scope>NUCLEOTIDE SEQUENCE [LARGE SCALE GENOMIC DNA]</scope>
    <source>
        <strain evidence="2 3">NBRC 12748</strain>
    </source>
</reference>
<comment type="caution">
    <text evidence="2">The sequence shown here is derived from an EMBL/GenBank/DDBJ whole genome shotgun (WGS) entry which is preliminary data.</text>
</comment>
<protein>
    <submittedName>
        <fullName evidence="2">Uncharacterized protein</fullName>
    </submittedName>
</protein>
<accession>A0A4Y3QV05</accession>
<organism evidence="2 3">
    <name type="scientific">Streptomyces cacaoi</name>
    <dbReference type="NCBI Taxonomy" id="1898"/>
    <lineage>
        <taxon>Bacteria</taxon>
        <taxon>Bacillati</taxon>
        <taxon>Actinomycetota</taxon>
        <taxon>Actinomycetes</taxon>
        <taxon>Kitasatosporales</taxon>
        <taxon>Streptomycetaceae</taxon>
        <taxon>Streptomyces</taxon>
    </lineage>
</organism>
<keyword evidence="1" id="KW-1133">Transmembrane helix</keyword>
<gene>
    <name evidence="2" type="ORF">SCA03_15930</name>
</gene>
<feature type="transmembrane region" description="Helical" evidence="1">
    <location>
        <begin position="67"/>
        <end position="86"/>
    </location>
</feature>
<dbReference type="RefSeq" id="WP_174864485.1">
    <property type="nucleotide sequence ID" value="NZ_BJMM01000006.1"/>
</dbReference>
<sequence>MSQPVLALGIAAVSVSGCVWYLPALADVRAGADRPRSRRPAALACLTGWGTVALLVPLALLASPWPAVAAVAATGTVLTVALALGARHRRSREQREASAQWAALRSQLGTPPPRRTARALMTGLTGGLLALSVAASGALLAGVPAPTVLVGAAVLVVAALALAAACARPPAHGTRHDGGRHDGGRP</sequence>
<dbReference type="EMBL" id="BJMM01000006">
    <property type="protein sequence ID" value="GEB49042.1"/>
    <property type="molecule type" value="Genomic_DNA"/>
</dbReference>
<feature type="transmembrane region" description="Helical" evidence="1">
    <location>
        <begin position="119"/>
        <end position="141"/>
    </location>
</feature>